<feature type="compositionally biased region" description="Basic and acidic residues" evidence="12">
    <location>
        <begin position="500"/>
        <end position="527"/>
    </location>
</feature>
<comment type="caution">
    <text evidence="14">The sequence shown here is derived from an EMBL/GenBank/DDBJ whole genome shotgun (WGS) entry which is preliminary data.</text>
</comment>
<keyword evidence="6 13" id="KW-0812">Transmembrane</keyword>
<feature type="transmembrane region" description="Helical" evidence="13">
    <location>
        <begin position="291"/>
        <end position="313"/>
    </location>
</feature>
<evidence type="ECO:0000256" key="11">
    <source>
        <dbReference type="ARBA" id="ARBA00032555"/>
    </source>
</evidence>
<keyword evidence="8" id="KW-0406">Ion transport</keyword>
<dbReference type="VEuPathDB" id="ToxoDB:CSUI_001814"/>
<accession>A0A2C6LBG6</accession>
<feature type="transmembrane region" description="Helical" evidence="13">
    <location>
        <begin position="267"/>
        <end position="285"/>
    </location>
</feature>
<evidence type="ECO:0000256" key="4">
    <source>
        <dbReference type="ARBA" id="ARBA00022448"/>
    </source>
</evidence>
<feature type="compositionally biased region" description="Low complexity" evidence="12">
    <location>
        <begin position="33"/>
        <end position="51"/>
    </location>
</feature>
<feature type="region of interest" description="Disordered" evidence="12">
    <location>
        <begin position="77"/>
        <end position="104"/>
    </location>
</feature>
<organism evidence="14 15">
    <name type="scientific">Cystoisospora suis</name>
    <dbReference type="NCBI Taxonomy" id="483139"/>
    <lineage>
        <taxon>Eukaryota</taxon>
        <taxon>Sar</taxon>
        <taxon>Alveolata</taxon>
        <taxon>Apicomplexa</taxon>
        <taxon>Conoidasida</taxon>
        <taxon>Coccidia</taxon>
        <taxon>Eucoccidiorida</taxon>
        <taxon>Eimeriorina</taxon>
        <taxon>Sarcocystidae</taxon>
        <taxon>Cystoisospora</taxon>
    </lineage>
</organism>
<feature type="transmembrane region" description="Helical" evidence="13">
    <location>
        <begin position="645"/>
        <end position="663"/>
    </location>
</feature>
<keyword evidence="7 13" id="KW-1133">Transmembrane helix</keyword>
<evidence type="ECO:0000256" key="6">
    <source>
        <dbReference type="ARBA" id="ARBA00022692"/>
    </source>
</evidence>
<evidence type="ECO:0000256" key="1">
    <source>
        <dbReference type="ARBA" id="ARBA00003019"/>
    </source>
</evidence>
<comment type="subcellular location">
    <subcellularLocation>
        <location evidence="2">Cell membrane</location>
        <topology evidence="2">Multi-pass membrane protein</topology>
    </subcellularLocation>
</comment>
<gene>
    <name evidence="14" type="ORF">CSUI_001814</name>
</gene>
<dbReference type="InterPro" id="IPR036259">
    <property type="entry name" value="MFS_trans_sf"/>
</dbReference>
<feature type="region of interest" description="Disordered" evidence="12">
    <location>
        <begin position="385"/>
        <end position="527"/>
    </location>
</feature>
<dbReference type="GO" id="GO:0015098">
    <property type="term" value="F:molybdate ion transmembrane transporter activity"/>
    <property type="evidence" value="ECO:0007669"/>
    <property type="project" value="InterPro"/>
</dbReference>
<keyword evidence="9 13" id="KW-0472">Membrane</keyword>
<evidence type="ECO:0000256" key="13">
    <source>
        <dbReference type="SAM" id="Phobius"/>
    </source>
</evidence>
<evidence type="ECO:0000256" key="7">
    <source>
        <dbReference type="ARBA" id="ARBA00022989"/>
    </source>
</evidence>
<protein>
    <recommendedName>
        <fullName evidence="3">Molybdate-anion transporter</fullName>
    </recommendedName>
    <alternativeName>
        <fullName evidence="10">Major facilitator superfamily domain-containing protein 5</fullName>
    </alternativeName>
    <alternativeName>
        <fullName evidence="11">Molybdate transporter 2 homolog</fullName>
    </alternativeName>
</protein>
<dbReference type="GO" id="GO:0005886">
    <property type="term" value="C:plasma membrane"/>
    <property type="evidence" value="ECO:0007669"/>
    <property type="project" value="UniProtKB-SubCell"/>
</dbReference>
<feature type="transmembrane region" description="Helical" evidence="13">
    <location>
        <begin position="237"/>
        <end position="255"/>
    </location>
</feature>
<feature type="compositionally biased region" description="Low complexity" evidence="12">
    <location>
        <begin position="168"/>
        <end position="187"/>
    </location>
</feature>
<dbReference type="AlphaFoldDB" id="A0A2C6LBG6"/>
<dbReference type="GO" id="GO:0006811">
    <property type="term" value="P:monoatomic ion transport"/>
    <property type="evidence" value="ECO:0007669"/>
    <property type="project" value="UniProtKB-KW"/>
</dbReference>
<evidence type="ECO:0000256" key="12">
    <source>
        <dbReference type="SAM" id="MobiDB-lite"/>
    </source>
</evidence>
<dbReference type="RefSeq" id="XP_067926016.1">
    <property type="nucleotide sequence ID" value="XM_068062017.1"/>
</dbReference>
<feature type="transmembrane region" description="Helical" evidence="13">
    <location>
        <begin position="360"/>
        <end position="380"/>
    </location>
</feature>
<dbReference type="PANTHER" id="PTHR23516">
    <property type="entry name" value="SAM (S-ADENOSYL METHIONINE) TRANSPORTER"/>
    <property type="match status" value="1"/>
</dbReference>
<feature type="region of interest" description="Disordered" evidence="12">
    <location>
        <begin position="33"/>
        <end position="53"/>
    </location>
</feature>
<feature type="compositionally biased region" description="Low complexity" evidence="12">
    <location>
        <begin position="77"/>
        <end position="88"/>
    </location>
</feature>
<feature type="transmembrane region" description="Helical" evidence="13">
    <location>
        <begin position="705"/>
        <end position="724"/>
    </location>
</feature>
<dbReference type="EMBL" id="MIGC01000723">
    <property type="protein sequence ID" value="PHJ24343.1"/>
    <property type="molecule type" value="Genomic_DNA"/>
</dbReference>
<feature type="compositionally biased region" description="Basic and acidic residues" evidence="12">
    <location>
        <begin position="455"/>
        <end position="474"/>
    </location>
</feature>
<dbReference type="Gene3D" id="1.20.1250.20">
    <property type="entry name" value="MFS general substrate transporter like domains"/>
    <property type="match status" value="2"/>
</dbReference>
<feature type="transmembrane region" description="Helical" evidence="13">
    <location>
        <begin position="6"/>
        <end position="24"/>
    </location>
</feature>
<reference evidence="14 15" key="1">
    <citation type="journal article" date="2017" name="Int. J. Parasitol.">
        <title>The genome of the protozoan parasite Cystoisospora suis and a reverse vaccinology approach to identify vaccine candidates.</title>
        <authorList>
            <person name="Palmieri N."/>
            <person name="Shrestha A."/>
            <person name="Ruttkowski B."/>
            <person name="Beck T."/>
            <person name="Vogl C."/>
            <person name="Tomley F."/>
            <person name="Blake D.P."/>
            <person name="Joachim A."/>
        </authorList>
    </citation>
    <scope>NUCLEOTIDE SEQUENCE [LARGE SCALE GENOMIC DNA]</scope>
    <source>
        <strain evidence="14 15">Wien I</strain>
    </source>
</reference>
<feature type="transmembrane region" description="Helical" evidence="13">
    <location>
        <begin position="334"/>
        <end position="354"/>
    </location>
</feature>
<feature type="compositionally biased region" description="Basic and acidic residues" evidence="12">
    <location>
        <begin position="392"/>
        <end position="407"/>
    </location>
</feature>
<dbReference type="PANTHER" id="PTHR23516:SF1">
    <property type="entry name" value="MOLYBDATE-ANION TRANSPORTER"/>
    <property type="match status" value="1"/>
</dbReference>
<name>A0A2C6LBG6_9APIC</name>
<evidence type="ECO:0000313" key="14">
    <source>
        <dbReference type="EMBL" id="PHJ24343.1"/>
    </source>
</evidence>
<evidence type="ECO:0000256" key="3">
    <source>
        <dbReference type="ARBA" id="ARBA00021242"/>
    </source>
</evidence>
<feature type="transmembrane region" description="Helical" evidence="13">
    <location>
        <begin position="675"/>
        <end position="693"/>
    </location>
</feature>
<sequence>MVDPVWCILVFIALSILIGILVYLRCWSGVRSSSTSSPSSPESLCTSSSLLSPPPPFTNSDSPSVFPHDRTHSLRTATASSLSLSSPSGIPATKDGPSPLSNVSPAKEVSSSFCPTVCPSSSPPPPLTSSYPSSIISVSSHHDITTSCSSSNSPSYLSLSPTHPPHPSSSSLQPRSSFLKSPSSSLSEVSHDDAATYAQFQRSYLIVYLLAQASEWIQGPFMYSFYSSTCHLSLHEVGLLFFVEYASNGLFGCLLGSIADVLGRRNVCFLYCFLCIASCLLTRYSPSIFSLLLLGRLLGGMGLSILETIYEVYMIEVFKQHHFPDQWLHDTLSTYVFSNGLLACFSGFFASFLAKYFTEAVCFDAAAILAALSSLSLFLLSRKSPQQTRGSGENKREEEEEKKKDDDNVSSSHVCISTTDRESNERRLDIISGVPETISQEERRGGGGGEEEEESDKKNENEDREKEGKGEGKKKWMGVTMRSTEEEKKAKAEGGCSIGLRRDSTGERREEGLEERKGEKERGVNGSDEGKVVKVDVVTQLEARCRREEEEEETRRESCVYEGSMATPSRSIRGSLSFHLTSLHHRKNETNKETPAPPTESRHHPISSCFRDSRWTGFIATCTEVYIHLKTSVIFIFYDKPAQQCGLIQIFFEVPMSIFFILWTPALDSRMDHGLIFACFMAAVVLGSEVFHLAIHRLKREDFKVLRDFLLLGSIALFIPSTATLHTPRFLSFCLFEAVCGAYYPCMALLRVKMIPDDKRATVMNLFRLPLNALIILIYGWGADVQFIFLFSLCSLMVMVAALMCFSLETRKTSKDAPSLVV</sequence>
<evidence type="ECO:0000256" key="5">
    <source>
        <dbReference type="ARBA" id="ARBA00022475"/>
    </source>
</evidence>
<feature type="compositionally biased region" description="Basic and acidic residues" evidence="12">
    <location>
        <begin position="419"/>
        <end position="429"/>
    </location>
</feature>
<feature type="transmembrane region" description="Helical" evidence="13">
    <location>
        <begin position="730"/>
        <end position="750"/>
    </location>
</feature>
<dbReference type="SUPFAM" id="SSF103473">
    <property type="entry name" value="MFS general substrate transporter"/>
    <property type="match status" value="1"/>
</dbReference>
<evidence type="ECO:0000256" key="10">
    <source>
        <dbReference type="ARBA" id="ARBA00030646"/>
    </source>
</evidence>
<feature type="transmembrane region" description="Helical" evidence="13">
    <location>
        <begin position="787"/>
        <end position="806"/>
    </location>
</feature>
<dbReference type="Pfam" id="PF05631">
    <property type="entry name" value="MFS_5"/>
    <property type="match status" value="2"/>
</dbReference>
<dbReference type="InterPro" id="IPR008509">
    <property type="entry name" value="MOT2/MFSD5"/>
</dbReference>
<evidence type="ECO:0000256" key="8">
    <source>
        <dbReference type="ARBA" id="ARBA00023065"/>
    </source>
</evidence>
<keyword evidence="5" id="KW-1003">Cell membrane</keyword>
<dbReference type="OrthoDB" id="333577at2759"/>
<feature type="region of interest" description="Disordered" evidence="12">
    <location>
        <begin position="583"/>
        <end position="606"/>
    </location>
</feature>
<feature type="region of interest" description="Disordered" evidence="12">
    <location>
        <begin position="155"/>
        <end position="187"/>
    </location>
</feature>
<feature type="transmembrane region" description="Helical" evidence="13">
    <location>
        <begin position="762"/>
        <end position="781"/>
    </location>
</feature>
<evidence type="ECO:0000313" key="15">
    <source>
        <dbReference type="Proteomes" id="UP000221165"/>
    </source>
</evidence>
<dbReference type="Proteomes" id="UP000221165">
    <property type="component" value="Unassembled WGS sequence"/>
</dbReference>
<keyword evidence="15" id="KW-1185">Reference proteome</keyword>
<feature type="compositionally biased region" description="Polar residues" evidence="12">
    <location>
        <begin position="409"/>
        <end position="418"/>
    </location>
</feature>
<dbReference type="GeneID" id="94425228"/>
<feature type="compositionally biased region" description="Basic and acidic residues" evidence="12">
    <location>
        <begin position="483"/>
        <end position="492"/>
    </location>
</feature>
<evidence type="ECO:0000256" key="2">
    <source>
        <dbReference type="ARBA" id="ARBA00004651"/>
    </source>
</evidence>
<keyword evidence="4" id="KW-0813">Transport</keyword>
<feature type="transmembrane region" description="Helical" evidence="13">
    <location>
        <begin position="205"/>
        <end position="225"/>
    </location>
</feature>
<evidence type="ECO:0000256" key="9">
    <source>
        <dbReference type="ARBA" id="ARBA00023136"/>
    </source>
</evidence>
<comment type="function">
    <text evidence="1">Mediates high-affinity intracellular uptake of the rare oligo-element molybdenum.</text>
</comment>
<proteinExistence type="predicted"/>